<accession>A0A0B7APZ3</accession>
<feature type="non-terminal residue" evidence="2">
    <location>
        <position position="1"/>
    </location>
</feature>
<name>A0A0B7APZ3_9EUPU</name>
<protein>
    <submittedName>
        <fullName evidence="2">Uncharacterized protein</fullName>
    </submittedName>
</protein>
<evidence type="ECO:0000256" key="1">
    <source>
        <dbReference type="SAM" id="MobiDB-lite"/>
    </source>
</evidence>
<evidence type="ECO:0000313" key="2">
    <source>
        <dbReference type="EMBL" id="CEK82918.1"/>
    </source>
</evidence>
<dbReference type="AlphaFoldDB" id="A0A0B7APZ3"/>
<proteinExistence type="predicted"/>
<reference evidence="2" key="1">
    <citation type="submission" date="2014-12" db="EMBL/GenBank/DDBJ databases">
        <title>Insight into the proteome of Arion vulgaris.</title>
        <authorList>
            <person name="Aradska J."/>
            <person name="Bulat T."/>
            <person name="Smidak R."/>
            <person name="Sarate P."/>
            <person name="Gangsoo J."/>
            <person name="Sialana F."/>
            <person name="Bilban M."/>
            <person name="Lubec G."/>
        </authorList>
    </citation>
    <scope>NUCLEOTIDE SEQUENCE</scope>
    <source>
        <tissue evidence="2">Skin</tissue>
    </source>
</reference>
<organism evidence="2">
    <name type="scientific">Arion vulgaris</name>
    <dbReference type="NCBI Taxonomy" id="1028688"/>
    <lineage>
        <taxon>Eukaryota</taxon>
        <taxon>Metazoa</taxon>
        <taxon>Spiralia</taxon>
        <taxon>Lophotrochozoa</taxon>
        <taxon>Mollusca</taxon>
        <taxon>Gastropoda</taxon>
        <taxon>Heterobranchia</taxon>
        <taxon>Euthyneura</taxon>
        <taxon>Panpulmonata</taxon>
        <taxon>Eupulmonata</taxon>
        <taxon>Stylommatophora</taxon>
        <taxon>Helicina</taxon>
        <taxon>Arionoidea</taxon>
        <taxon>Arionidae</taxon>
        <taxon>Arion</taxon>
    </lineage>
</organism>
<sequence>KHPKQQTSLPLRLLVIPAGHIKRFAGLKKVAGNRASHQKGSNNKKHNNV</sequence>
<dbReference type="EMBL" id="HACG01036053">
    <property type="protein sequence ID" value="CEK82918.1"/>
    <property type="molecule type" value="Transcribed_RNA"/>
</dbReference>
<feature type="region of interest" description="Disordered" evidence="1">
    <location>
        <begin position="29"/>
        <end position="49"/>
    </location>
</feature>
<gene>
    <name evidence="2" type="primary">ORF134237</name>
</gene>